<evidence type="ECO:0000256" key="1">
    <source>
        <dbReference type="ARBA" id="ARBA00004502"/>
    </source>
</evidence>
<dbReference type="EMBL" id="KV878339">
    <property type="protein sequence ID" value="OJJ48257.1"/>
    <property type="molecule type" value="Genomic_DNA"/>
</dbReference>
<keyword evidence="6" id="KW-1185">Reference proteome</keyword>
<dbReference type="SUPFAM" id="SSF53474">
    <property type="entry name" value="alpha/beta-Hydrolases"/>
    <property type="match status" value="1"/>
</dbReference>
<gene>
    <name evidence="5" type="ORF">ASPZODRAFT_130216</name>
</gene>
<reference evidence="6" key="1">
    <citation type="journal article" date="2017" name="Genome Biol.">
        <title>Comparative genomics reveals high biological diversity and specific adaptations in the industrially and medically important fungal genus Aspergillus.</title>
        <authorList>
            <person name="de Vries R.P."/>
            <person name="Riley R."/>
            <person name="Wiebenga A."/>
            <person name="Aguilar-Osorio G."/>
            <person name="Amillis S."/>
            <person name="Uchima C.A."/>
            <person name="Anderluh G."/>
            <person name="Asadollahi M."/>
            <person name="Askin M."/>
            <person name="Barry K."/>
            <person name="Battaglia E."/>
            <person name="Bayram O."/>
            <person name="Benocci T."/>
            <person name="Braus-Stromeyer S.A."/>
            <person name="Caldana C."/>
            <person name="Canovas D."/>
            <person name="Cerqueira G.C."/>
            <person name="Chen F."/>
            <person name="Chen W."/>
            <person name="Choi C."/>
            <person name="Clum A."/>
            <person name="Dos Santos R.A."/>
            <person name="Damasio A.R."/>
            <person name="Diallinas G."/>
            <person name="Emri T."/>
            <person name="Fekete E."/>
            <person name="Flipphi M."/>
            <person name="Freyberg S."/>
            <person name="Gallo A."/>
            <person name="Gournas C."/>
            <person name="Habgood R."/>
            <person name="Hainaut M."/>
            <person name="Harispe M.L."/>
            <person name="Henrissat B."/>
            <person name="Hilden K.S."/>
            <person name="Hope R."/>
            <person name="Hossain A."/>
            <person name="Karabika E."/>
            <person name="Karaffa L."/>
            <person name="Karanyi Z."/>
            <person name="Krasevec N."/>
            <person name="Kuo A."/>
            <person name="Kusch H."/>
            <person name="LaButti K."/>
            <person name="Lagendijk E.L."/>
            <person name="Lapidus A."/>
            <person name="Levasseur A."/>
            <person name="Lindquist E."/>
            <person name="Lipzen A."/>
            <person name="Logrieco A.F."/>
            <person name="MacCabe A."/>
            <person name="Maekelae M.R."/>
            <person name="Malavazi I."/>
            <person name="Melin P."/>
            <person name="Meyer V."/>
            <person name="Mielnichuk N."/>
            <person name="Miskei M."/>
            <person name="Molnar A.P."/>
            <person name="Mule G."/>
            <person name="Ngan C.Y."/>
            <person name="Orejas M."/>
            <person name="Orosz E."/>
            <person name="Ouedraogo J.P."/>
            <person name="Overkamp K.M."/>
            <person name="Park H.-S."/>
            <person name="Perrone G."/>
            <person name="Piumi F."/>
            <person name="Punt P.J."/>
            <person name="Ram A.F."/>
            <person name="Ramon A."/>
            <person name="Rauscher S."/>
            <person name="Record E."/>
            <person name="Riano-Pachon D.M."/>
            <person name="Robert V."/>
            <person name="Roehrig J."/>
            <person name="Ruller R."/>
            <person name="Salamov A."/>
            <person name="Salih N.S."/>
            <person name="Samson R.A."/>
            <person name="Sandor E."/>
            <person name="Sanguinetti M."/>
            <person name="Schuetze T."/>
            <person name="Sepcic K."/>
            <person name="Shelest E."/>
            <person name="Sherlock G."/>
            <person name="Sophianopoulou V."/>
            <person name="Squina F.M."/>
            <person name="Sun H."/>
            <person name="Susca A."/>
            <person name="Todd R.B."/>
            <person name="Tsang A."/>
            <person name="Unkles S.E."/>
            <person name="van de Wiele N."/>
            <person name="van Rossen-Uffink D."/>
            <person name="Oliveira J.V."/>
            <person name="Vesth T.C."/>
            <person name="Visser J."/>
            <person name="Yu J.-H."/>
            <person name="Zhou M."/>
            <person name="Andersen M.R."/>
            <person name="Archer D.B."/>
            <person name="Baker S.E."/>
            <person name="Benoit I."/>
            <person name="Brakhage A.A."/>
            <person name="Braus G.H."/>
            <person name="Fischer R."/>
            <person name="Frisvad J.C."/>
            <person name="Goldman G.H."/>
            <person name="Houbraken J."/>
            <person name="Oakley B."/>
            <person name="Pocsi I."/>
            <person name="Scazzocchio C."/>
            <person name="Seiboth B."/>
            <person name="vanKuyk P.A."/>
            <person name="Wortman J."/>
            <person name="Dyer P.S."/>
            <person name="Grigoriev I.V."/>
        </authorList>
    </citation>
    <scope>NUCLEOTIDE SEQUENCE [LARGE SCALE GENOMIC DNA]</scope>
    <source>
        <strain evidence="6">CBS 506.65</strain>
    </source>
</reference>
<dbReference type="AlphaFoldDB" id="A0A1L9SMJ7"/>
<dbReference type="GO" id="GO:0019915">
    <property type="term" value="P:lipid storage"/>
    <property type="evidence" value="ECO:0007669"/>
    <property type="project" value="InterPro"/>
</dbReference>
<dbReference type="RefSeq" id="XP_022582767.1">
    <property type="nucleotide sequence ID" value="XM_022722453.1"/>
</dbReference>
<dbReference type="Proteomes" id="UP000184188">
    <property type="component" value="Unassembled WGS sequence"/>
</dbReference>
<dbReference type="Gene3D" id="3.40.50.1820">
    <property type="entry name" value="alpha/beta hydrolase"/>
    <property type="match status" value="1"/>
</dbReference>
<dbReference type="OrthoDB" id="448051at2759"/>
<dbReference type="Pfam" id="PF10230">
    <property type="entry name" value="LIDHydrolase"/>
    <property type="match status" value="1"/>
</dbReference>
<evidence type="ECO:0008006" key="7">
    <source>
        <dbReference type="Google" id="ProtNLM"/>
    </source>
</evidence>
<dbReference type="GO" id="GO:0005811">
    <property type="term" value="C:lipid droplet"/>
    <property type="evidence" value="ECO:0007669"/>
    <property type="project" value="UniProtKB-SubCell"/>
</dbReference>
<dbReference type="PANTHER" id="PTHR13390">
    <property type="entry name" value="LIPASE"/>
    <property type="match status" value="1"/>
</dbReference>
<evidence type="ECO:0000256" key="2">
    <source>
        <dbReference type="ARBA" id="ARBA00008300"/>
    </source>
</evidence>
<evidence type="ECO:0000256" key="3">
    <source>
        <dbReference type="ARBA" id="ARBA00022677"/>
    </source>
</evidence>
<sequence length="304" mass="34327">MKPTISSEVFFSNSTTDTSVFFIPGNPGLVEYYHLFLSLLSSQLQDACSIYGCSLGGFIERTRLYSLEEQIGYVEGCLEKFIASRGAKKTKVILIGHSVGSYIAMEIIRRHHEKNTAEKNNNDISFEIIGGTMLFPTVMEIADSPSGRKLTSLLFIPKLPSLANFLSRVLTSLLPAPLLRWTVQRVTGMPEPALQTTLSFLRSRQGVEQALYMAADEMKTITTDKWTDEIWGIQGPIELFFYFGRDDHWVAEETREKIMQSRGRHDDGPTMVVCEEGLPHAFCISRSFSSFFLSSFLYKLSIRE</sequence>
<evidence type="ECO:0000313" key="5">
    <source>
        <dbReference type="EMBL" id="OJJ48257.1"/>
    </source>
</evidence>
<comment type="subcellular location">
    <subcellularLocation>
        <location evidence="1">Lipid droplet</location>
    </subcellularLocation>
</comment>
<proteinExistence type="inferred from homology"/>
<dbReference type="GO" id="GO:0016298">
    <property type="term" value="F:lipase activity"/>
    <property type="evidence" value="ECO:0007669"/>
    <property type="project" value="InterPro"/>
</dbReference>
<comment type="similarity">
    <text evidence="2">Belongs to the AB hydrolase superfamily. LDAH family.</text>
</comment>
<organism evidence="5 6">
    <name type="scientific">Penicilliopsis zonata CBS 506.65</name>
    <dbReference type="NCBI Taxonomy" id="1073090"/>
    <lineage>
        <taxon>Eukaryota</taxon>
        <taxon>Fungi</taxon>
        <taxon>Dikarya</taxon>
        <taxon>Ascomycota</taxon>
        <taxon>Pezizomycotina</taxon>
        <taxon>Eurotiomycetes</taxon>
        <taxon>Eurotiomycetidae</taxon>
        <taxon>Eurotiales</taxon>
        <taxon>Aspergillaceae</taxon>
        <taxon>Penicilliopsis</taxon>
    </lineage>
</organism>
<dbReference type="VEuPathDB" id="FungiDB:ASPZODRAFT_130216"/>
<name>A0A1L9SMJ7_9EURO</name>
<keyword evidence="4" id="KW-0378">Hydrolase</keyword>
<evidence type="ECO:0000256" key="4">
    <source>
        <dbReference type="ARBA" id="ARBA00022801"/>
    </source>
</evidence>
<dbReference type="InterPro" id="IPR029058">
    <property type="entry name" value="AB_hydrolase_fold"/>
</dbReference>
<dbReference type="PANTHER" id="PTHR13390:SF0">
    <property type="entry name" value="LIPID DROPLET-ASSOCIATED HYDROLASE"/>
    <property type="match status" value="1"/>
</dbReference>
<dbReference type="InterPro" id="IPR019363">
    <property type="entry name" value="LDAH"/>
</dbReference>
<keyword evidence="3" id="KW-0551">Lipid droplet</keyword>
<evidence type="ECO:0000313" key="6">
    <source>
        <dbReference type="Proteomes" id="UP000184188"/>
    </source>
</evidence>
<dbReference type="GeneID" id="34608918"/>
<accession>A0A1L9SMJ7</accession>
<protein>
    <recommendedName>
        <fullName evidence="7">AB hydrolase-1 domain-containing protein</fullName>
    </recommendedName>
</protein>